<dbReference type="Pfam" id="PF01075">
    <property type="entry name" value="Glyco_transf_9"/>
    <property type="match status" value="1"/>
</dbReference>
<proteinExistence type="inferred from homology"/>
<dbReference type="CDD" id="cd03789">
    <property type="entry name" value="GT9_LPS_heptosyltransferase"/>
    <property type="match status" value="1"/>
</dbReference>
<evidence type="ECO:0000313" key="5">
    <source>
        <dbReference type="EMBL" id="MDP2490283.1"/>
    </source>
</evidence>
<dbReference type="EMBL" id="JAUYVK010000011">
    <property type="protein sequence ID" value="MDP2490283.1"/>
    <property type="molecule type" value="Genomic_DNA"/>
</dbReference>
<evidence type="ECO:0000313" key="6">
    <source>
        <dbReference type="Proteomes" id="UP001177883"/>
    </source>
</evidence>
<comment type="caution">
    <text evidence="5">The sequence shown here is derived from an EMBL/GenBank/DDBJ whole genome shotgun (WGS) entry which is preliminary data.</text>
</comment>
<dbReference type="SUPFAM" id="SSF53756">
    <property type="entry name" value="UDP-Glycosyltransferase/glycogen phosphorylase"/>
    <property type="match status" value="1"/>
</dbReference>
<accession>A0ABD5AB88</accession>
<dbReference type="FunFam" id="3.40.50.2000:FF:000023">
    <property type="entry name" value="ADP-heptose--LPS heptosyltransferase II"/>
    <property type="match status" value="1"/>
</dbReference>
<organism evidence="5 6">
    <name type="scientific">Vibrio splendidus</name>
    <dbReference type="NCBI Taxonomy" id="29497"/>
    <lineage>
        <taxon>Bacteria</taxon>
        <taxon>Pseudomonadati</taxon>
        <taxon>Pseudomonadota</taxon>
        <taxon>Gammaproteobacteria</taxon>
        <taxon>Vibrionales</taxon>
        <taxon>Vibrionaceae</taxon>
        <taxon>Vibrio</taxon>
    </lineage>
</organism>
<name>A0ABD5AB88_VIBSP</name>
<evidence type="ECO:0000256" key="1">
    <source>
        <dbReference type="ARBA" id="ARBA00022676"/>
    </source>
</evidence>
<gene>
    <name evidence="5" type="ORF">Q8W38_13120</name>
</gene>
<sequence length="366" mass="40378">MSLFSTAPQSLCILRLSAIGDVCHAISVVQAIQKQWPETKITWITGKIEAMLIGDLPGIEVIVFDKKQGFKGMRELWRQLSDRKFDALLHMQAALRASVLSWGVKAKCKVGFGKNRTREAQSLFTNRHLPISDKFHVLDNFAEFARYIGVPFDKPQWDIPLTPEDEQLAISTMADKPTLVISPAASKDSRNWLTERYAAIADYAVEQGMQVVLCGSPAPREVNLGNDIEALCQSPVINLIGQTNLKQLTAVLKHATVVLAPDTGPAHLATTQSTPVIGLYAHSDPRRTGPYNDLDIVVSVYQQHVEAQQSKPVEALPWGTRAKGDDLMKDITVDMVKEQLNKALNSRQTLNSGEALDSNKTPSKDS</sequence>
<comment type="similarity">
    <text evidence="3">Belongs to the glycosyltransferase 9 family.</text>
</comment>
<dbReference type="InterPro" id="IPR002201">
    <property type="entry name" value="Glyco_trans_9"/>
</dbReference>
<protein>
    <submittedName>
        <fullName evidence="5">Glycosyltransferase family 9 protein</fullName>
    </submittedName>
</protein>
<dbReference type="AlphaFoldDB" id="A0ABD5AB88"/>
<evidence type="ECO:0000256" key="3">
    <source>
        <dbReference type="ARBA" id="ARBA00043995"/>
    </source>
</evidence>
<dbReference type="GO" id="GO:0016757">
    <property type="term" value="F:glycosyltransferase activity"/>
    <property type="evidence" value="ECO:0007669"/>
    <property type="project" value="UniProtKB-KW"/>
</dbReference>
<dbReference type="PANTHER" id="PTHR30160">
    <property type="entry name" value="TETRAACYLDISACCHARIDE 4'-KINASE-RELATED"/>
    <property type="match status" value="1"/>
</dbReference>
<dbReference type="Proteomes" id="UP001177883">
    <property type="component" value="Unassembled WGS sequence"/>
</dbReference>
<feature type="region of interest" description="Disordered" evidence="4">
    <location>
        <begin position="344"/>
        <end position="366"/>
    </location>
</feature>
<evidence type="ECO:0000256" key="4">
    <source>
        <dbReference type="SAM" id="MobiDB-lite"/>
    </source>
</evidence>
<reference evidence="5" key="1">
    <citation type="submission" date="2023-07" db="EMBL/GenBank/DDBJ databases">
        <title>Genome content predicts the carbon catabolic preferences of heterotrophic bacteria.</title>
        <authorList>
            <person name="Gralka M."/>
        </authorList>
    </citation>
    <scope>NUCLEOTIDE SEQUENCE</scope>
    <source>
        <strain evidence="5">6E03</strain>
    </source>
</reference>
<dbReference type="PANTHER" id="PTHR30160:SF21">
    <property type="entry name" value="LIPOPOLYSACCHARIDE CORE HEPTOSYLTRANSFERASE OPSX"/>
    <property type="match status" value="1"/>
</dbReference>
<keyword evidence="2" id="KW-0808">Transferase</keyword>
<dbReference type="Gene3D" id="3.40.50.2000">
    <property type="entry name" value="Glycogen Phosphorylase B"/>
    <property type="match status" value="2"/>
</dbReference>
<dbReference type="InterPro" id="IPR051199">
    <property type="entry name" value="LPS_LOS_Heptosyltrfase"/>
</dbReference>
<dbReference type="RefSeq" id="WP_102490890.1">
    <property type="nucleotide sequence ID" value="NZ_JAUYVK010000011.1"/>
</dbReference>
<evidence type="ECO:0000256" key="2">
    <source>
        <dbReference type="ARBA" id="ARBA00022679"/>
    </source>
</evidence>
<keyword evidence="1" id="KW-0328">Glycosyltransferase</keyword>